<reference evidence="2 3" key="1">
    <citation type="submission" date="2024-04" db="EMBL/GenBank/DDBJ databases">
        <authorList>
            <consortium name="Genoscope - CEA"/>
            <person name="William W."/>
        </authorList>
    </citation>
    <scope>NUCLEOTIDE SEQUENCE [LARGE SCALE GENOMIC DNA]</scope>
</reference>
<feature type="coiled-coil region" evidence="1">
    <location>
        <begin position="165"/>
        <end position="220"/>
    </location>
</feature>
<feature type="coiled-coil region" evidence="1">
    <location>
        <begin position="63"/>
        <end position="137"/>
    </location>
</feature>
<dbReference type="GO" id="GO:0072383">
    <property type="term" value="P:plus-end-directed vesicle transport along microtubule"/>
    <property type="evidence" value="ECO:0007669"/>
    <property type="project" value="TreeGrafter"/>
</dbReference>
<accession>A0AAV2HJ96</accession>
<name>A0AAV2HJ96_LYMST</name>
<proteinExistence type="predicted"/>
<feature type="coiled-coil region" evidence="1">
    <location>
        <begin position="974"/>
        <end position="1183"/>
    </location>
</feature>
<keyword evidence="3" id="KW-1185">Reference proteome</keyword>
<feature type="coiled-coil region" evidence="1">
    <location>
        <begin position="1220"/>
        <end position="1247"/>
    </location>
</feature>
<dbReference type="GO" id="GO:1901098">
    <property type="term" value="P:positive regulation of autophagosome maturation"/>
    <property type="evidence" value="ECO:0007669"/>
    <property type="project" value="TreeGrafter"/>
</dbReference>
<dbReference type="GO" id="GO:0005764">
    <property type="term" value="C:lysosome"/>
    <property type="evidence" value="ECO:0007669"/>
    <property type="project" value="TreeGrafter"/>
</dbReference>
<feature type="coiled-coil region" evidence="1">
    <location>
        <begin position="1279"/>
        <end position="1306"/>
    </location>
</feature>
<feature type="coiled-coil region" evidence="1">
    <location>
        <begin position="904"/>
        <end position="938"/>
    </location>
</feature>
<feature type="coiled-coil region" evidence="1">
    <location>
        <begin position="638"/>
        <end position="693"/>
    </location>
</feature>
<feature type="coiled-coil region" evidence="1">
    <location>
        <begin position="443"/>
        <end position="526"/>
    </location>
</feature>
<dbReference type="Gene3D" id="1.10.287.1490">
    <property type="match status" value="1"/>
</dbReference>
<feature type="coiled-coil region" evidence="1">
    <location>
        <begin position="1350"/>
        <end position="1384"/>
    </location>
</feature>
<feature type="coiled-coil region" evidence="1">
    <location>
        <begin position="1434"/>
        <end position="1602"/>
    </location>
</feature>
<keyword evidence="1" id="KW-0175">Coiled coil</keyword>
<dbReference type="SUPFAM" id="SSF90257">
    <property type="entry name" value="Myosin rod fragments"/>
    <property type="match status" value="1"/>
</dbReference>
<dbReference type="GO" id="GO:0005776">
    <property type="term" value="C:autophagosome"/>
    <property type="evidence" value="ECO:0007669"/>
    <property type="project" value="TreeGrafter"/>
</dbReference>
<comment type="caution">
    <text evidence="2">The sequence shown here is derived from an EMBL/GenBank/DDBJ whole genome shotgun (WGS) entry which is preliminary data.</text>
</comment>
<evidence type="ECO:0000313" key="3">
    <source>
        <dbReference type="Proteomes" id="UP001497497"/>
    </source>
</evidence>
<feature type="coiled-coil region" evidence="1">
    <location>
        <begin position="555"/>
        <end position="610"/>
    </location>
</feature>
<organism evidence="2 3">
    <name type="scientific">Lymnaea stagnalis</name>
    <name type="common">Great pond snail</name>
    <name type="synonym">Helix stagnalis</name>
    <dbReference type="NCBI Taxonomy" id="6523"/>
    <lineage>
        <taxon>Eukaryota</taxon>
        <taxon>Metazoa</taxon>
        <taxon>Spiralia</taxon>
        <taxon>Lophotrochozoa</taxon>
        <taxon>Mollusca</taxon>
        <taxon>Gastropoda</taxon>
        <taxon>Heterobranchia</taxon>
        <taxon>Euthyneura</taxon>
        <taxon>Panpulmonata</taxon>
        <taxon>Hygrophila</taxon>
        <taxon>Lymnaeoidea</taxon>
        <taxon>Lymnaeidae</taxon>
        <taxon>Lymnaea</taxon>
    </lineage>
</organism>
<evidence type="ECO:0000313" key="2">
    <source>
        <dbReference type="EMBL" id="CAL1534105.1"/>
    </source>
</evidence>
<feature type="coiled-coil region" evidence="1">
    <location>
        <begin position="260"/>
        <end position="305"/>
    </location>
</feature>
<dbReference type="EMBL" id="CAXITT010000161">
    <property type="protein sequence ID" value="CAL1534105.1"/>
    <property type="molecule type" value="Genomic_DNA"/>
</dbReference>
<protein>
    <submittedName>
        <fullName evidence="2">Uncharacterized protein</fullName>
    </submittedName>
</protein>
<gene>
    <name evidence="2" type="ORF">GSLYS_00008065001</name>
</gene>
<dbReference type="PANTHER" id="PTHR46753">
    <property type="entry name" value="FYVE AND COILED-COIL DOMAIN-CONTAINING PROTEIN 1"/>
    <property type="match status" value="1"/>
</dbReference>
<evidence type="ECO:0000256" key="1">
    <source>
        <dbReference type="SAM" id="Coils"/>
    </source>
</evidence>
<feature type="coiled-coil region" evidence="1">
    <location>
        <begin position="811"/>
        <end position="845"/>
    </location>
</feature>
<sequence>MNSEVVTTSDGVPAATQIQQKFGTGNWSNNSMMDVKANVWDKEMLMSQMRKLGLENSSLQMENKLVKDKYNRATALISELENKLQMAQSEVDELQTRLEEESGRVQLTAKADMEREIEQHQAKAASAAKQVDLLRSEIFFMEEQLCSVHKELETMKQSADRSAIHETHRQEIDILNKEKSGLKQLLQETELALEEETRRCQNLVNQVQKLSQTNNMLRQQFDGEGLEATAAEKQIASIHMRLRVTEERLIQERADRAGNLSQIEEKLLSENAKLQTKSKELERQLKREKEKTRMLEQRTKDFREENLQLRLALPDEDEKNYDIPYSRNTSFRQENKRPSPDLREIIKALEDESGQDQEDLGSLLEYLWLERLALQSKMKEWRLYLELFDLPEGDDSLQTALMMTRECEAKMLQTEEKFEDISAERIASEQAYKQQLTELVKEKHHTLARLNTLEDLMDALRAENETLRQGLAMTSGQKNITPNGVLSGEDQAELLRGEIINLEAKLSQLSRKNKVLESELATLHSQLSLRDSELRETVAELKAAQTPQTVHVETDQIQQQQLKALKTEVAGLKEEISYLTERSVSTQNERQRLESELGDVKGQLRSAKTLIRQLESSRTQLTQVEHYEKEIEKKTIHILQVTSQLSEAENALNKVLTERDSQQKIHQEMLAQMEAIQTQLDQRSQMLDQLSARENEQLEQLEMVRGMILSLSQSMASREGEAEILNLELQQSKDKICSLEEQLNQAGVSSSLGDYKFSDAAKSLRRNEVDDLKSQILQAVSATASVRQECHGLNIEVNQVRHEASTAVANNIQVSNEKNLLERRLQTLEEEKKMMSGELETGKRDLEHIEGSFQEVVAKFEDQAKLRGDGWTIEEGGDSSMDHKELIAGLQSLRILTLAKEKEVEIILDKIRRQEEQKNNLERRCELLKQENELCHQDMTRITRELVLKVKENSATVEVNRLLLKDQSESQKKLSTLESQLTHQKELMEKQKAEVNRIIQQIEHCEGTQLSTSLALQQKESVISELEANVRHLSSELTHMQQDRDELRTQVEHLTGEIRNLKNAESSMKRKLEEKESAINDYQATLHKQKEEMTSLTHKLDLAKHEHDLLTGNLNSEKKVQETLKEEIKAHEDREQKLTEKVAQLTAEFDVQRGHLIVARENIQQLKAEKEQFMKDYHEACRRLGEKERTHAEIETKMGVELAQMKEESQRQREMVVSQRTSSERDLEKLKLQIGNLKEQLQNKDGEISQFKHSLKDIEDIQRHNSSLEVSVREQDLRASESKALVDSLRKEVMSLRDENAELQDTIARKVVAVLDLQDQLRSTAESSDRQATEMRHTIEGMRSHHEYERKNWRESSTKVEEDLKATKQELFSATQNRDQLLEQLQTKEQMLIEVSYQLNHGQAAQKLGEEKLEMMKETMDEIKQKKVATEGHVNSLQMECHSLRDKVKNLEAALRTSEKTIKLGEEKIEALKADLARQQSMLESYKQQSTVKLQRLSEDLRQQSETDSKDHLKVQQQAHKLSVELEQAREGLALKNKEILKLQEAVLDLEQQVREGETRLKHTQDSVRQGEELQNKLSFRFDEQENELKKLRNFLAKKADENGDGKSMWEEMNRVMSKLSQQLQFHLETSRLMEHGGQDDGDLVHKLRKLLLETESQLNTERALHQVTRSSMQALDEDCTRLRQNILAIRRRALNTDKKQKNRMEEINEIIARSQTRAHALMSSGEFSLDGSLLHNLTPSRDYNVGDASFSLDTSLASEASFADAQMAMSFLNLSGTFTGATPKK</sequence>
<dbReference type="Proteomes" id="UP001497497">
    <property type="component" value="Unassembled WGS sequence"/>
</dbReference>
<dbReference type="PANTHER" id="PTHR46753:SF2">
    <property type="entry name" value="FYVE AND COILED-COIL DOMAIN-CONTAINING PROTEIN 1"/>
    <property type="match status" value="1"/>
</dbReference>
<dbReference type="GO" id="GO:0005770">
    <property type="term" value="C:late endosome"/>
    <property type="evidence" value="ECO:0007669"/>
    <property type="project" value="TreeGrafter"/>
</dbReference>